<organism evidence="1 2">
    <name type="scientific">Solanum commersonii</name>
    <name type="common">Commerson's wild potato</name>
    <name type="synonym">Commerson's nightshade</name>
    <dbReference type="NCBI Taxonomy" id="4109"/>
    <lineage>
        <taxon>Eukaryota</taxon>
        <taxon>Viridiplantae</taxon>
        <taxon>Streptophyta</taxon>
        <taxon>Embryophyta</taxon>
        <taxon>Tracheophyta</taxon>
        <taxon>Spermatophyta</taxon>
        <taxon>Magnoliopsida</taxon>
        <taxon>eudicotyledons</taxon>
        <taxon>Gunneridae</taxon>
        <taxon>Pentapetalae</taxon>
        <taxon>asterids</taxon>
        <taxon>lamiids</taxon>
        <taxon>Solanales</taxon>
        <taxon>Solanaceae</taxon>
        <taxon>Solanoideae</taxon>
        <taxon>Solaneae</taxon>
        <taxon>Solanum</taxon>
    </lineage>
</organism>
<evidence type="ECO:0000313" key="1">
    <source>
        <dbReference type="EMBL" id="KAG5599250.1"/>
    </source>
</evidence>
<protein>
    <submittedName>
        <fullName evidence="1">Uncharacterized protein</fullName>
    </submittedName>
</protein>
<dbReference type="AlphaFoldDB" id="A0A9J5YG55"/>
<name>A0A9J5YG55_SOLCO</name>
<reference evidence="1 2" key="1">
    <citation type="submission" date="2020-09" db="EMBL/GenBank/DDBJ databases">
        <title>De no assembly of potato wild relative species, Solanum commersonii.</title>
        <authorList>
            <person name="Cho K."/>
        </authorList>
    </citation>
    <scope>NUCLEOTIDE SEQUENCE [LARGE SCALE GENOMIC DNA]</scope>
    <source>
        <strain evidence="1">LZ3.2</strain>
        <tissue evidence="1">Leaf</tissue>
    </source>
</reference>
<sequence length="78" mass="8935">MLISQMMQRIKDMQEKIQQTEDVAKLSIASYEPPLKLEDPILFHKPIISISNPPTIKLTIYIASYTNTSYQTPPQLSN</sequence>
<comment type="caution">
    <text evidence="1">The sequence shown here is derived from an EMBL/GenBank/DDBJ whole genome shotgun (WGS) entry which is preliminary data.</text>
</comment>
<accession>A0A9J5YG55</accession>
<dbReference type="Proteomes" id="UP000824120">
    <property type="component" value="Chromosome 6"/>
</dbReference>
<proteinExistence type="predicted"/>
<gene>
    <name evidence="1" type="ORF">H5410_030620</name>
</gene>
<keyword evidence="2" id="KW-1185">Reference proteome</keyword>
<evidence type="ECO:0000313" key="2">
    <source>
        <dbReference type="Proteomes" id="UP000824120"/>
    </source>
</evidence>
<dbReference type="EMBL" id="JACXVP010000006">
    <property type="protein sequence ID" value="KAG5599250.1"/>
    <property type="molecule type" value="Genomic_DNA"/>
</dbReference>